<dbReference type="Gene3D" id="1.10.10.10">
    <property type="entry name" value="Winged helix-like DNA-binding domain superfamily/Winged helix DNA-binding domain"/>
    <property type="match status" value="1"/>
</dbReference>
<dbReference type="PANTHER" id="PTHR43712">
    <property type="entry name" value="PUTATIVE (AFU_ORTHOLOGUE AFUA_4G14580)-RELATED"/>
    <property type="match status" value="1"/>
</dbReference>
<gene>
    <name evidence="5" type="ORF">AAL_08355</name>
</gene>
<proteinExistence type="predicted"/>
<keyword evidence="3" id="KW-0949">S-adenosyl-L-methionine</keyword>
<dbReference type="PANTHER" id="PTHR43712:SF12">
    <property type="entry name" value="STERIGMATOCYSTIN 8-O-METHYLTRANSFERASE"/>
    <property type="match status" value="1"/>
</dbReference>
<dbReference type="OrthoDB" id="2410195at2759"/>
<name>A0A167VHU7_9HYPO</name>
<keyword evidence="6" id="KW-1185">Reference proteome</keyword>
<dbReference type="Proteomes" id="UP000078544">
    <property type="component" value="Unassembled WGS sequence"/>
</dbReference>
<evidence type="ECO:0000313" key="6">
    <source>
        <dbReference type="Proteomes" id="UP000078544"/>
    </source>
</evidence>
<evidence type="ECO:0000313" key="5">
    <source>
        <dbReference type="EMBL" id="KZZ87549.1"/>
    </source>
</evidence>
<evidence type="ECO:0000259" key="4">
    <source>
        <dbReference type="Pfam" id="PF00891"/>
    </source>
</evidence>
<dbReference type="GO" id="GO:0032259">
    <property type="term" value="P:methylation"/>
    <property type="evidence" value="ECO:0007669"/>
    <property type="project" value="UniProtKB-KW"/>
</dbReference>
<dbReference type="InterPro" id="IPR016461">
    <property type="entry name" value="COMT-like"/>
</dbReference>
<dbReference type="InterPro" id="IPR029063">
    <property type="entry name" value="SAM-dependent_MTases_sf"/>
</dbReference>
<dbReference type="InterPro" id="IPR001077">
    <property type="entry name" value="COMT_C"/>
</dbReference>
<dbReference type="GO" id="GO:0008171">
    <property type="term" value="F:O-methyltransferase activity"/>
    <property type="evidence" value="ECO:0007669"/>
    <property type="project" value="InterPro"/>
</dbReference>
<dbReference type="Pfam" id="PF00891">
    <property type="entry name" value="Methyltransf_2"/>
    <property type="match status" value="1"/>
</dbReference>
<evidence type="ECO:0000256" key="2">
    <source>
        <dbReference type="ARBA" id="ARBA00022679"/>
    </source>
</evidence>
<feature type="domain" description="O-methyltransferase C-terminal" evidence="4">
    <location>
        <begin position="189"/>
        <end position="386"/>
    </location>
</feature>
<dbReference type="Gene3D" id="3.40.50.150">
    <property type="entry name" value="Vaccinia Virus protein VP39"/>
    <property type="match status" value="1"/>
</dbReference>
<evidence type="ECO:0000256" key="3">
    <source>
        <dbReference type="ARBA" id="ARBA00022691"/>
    </source>
</evidence>
<evidence type="ECO:0000256" key="1">
    <source>
        <dbReference type="ARBA" id="ARBA00022603"/>
    </source>
</evidence>
<sequence>MSIPTLVPLAANILRCATNIEKHLHQNGLPSPSLKPGGPSKLLLHPELEADLVQALEALDELNTLLLGPVGWLVSQMHSAIGMVSLHAMYRYKIPALFAVGDEISVDELAQRSGADCDVVGRLVQHAVTNRLLTRPRPGFVAHSAASEAMALSPGLMAWIGSFSEDIWPASPRVLDATLQPCQTGHNLAEGTSTTFFDTLANDPARAQRFASAMSVMQQSPGWTPAAALDAFDWAALGHNQTATIVDIGGSDGAFMTALLGRHPLLNAVVQDLPLVIQTAVHLKRPPGIILQAHDFFTPQTVHGADAYVLRMILHNWSDDKAVRILQQLVPALKPGARVIINDHCLWPTPRLLEERQARCADLIMMAIFNGKERSEDEWRGLLARADPRFRLRSVVRLSSGPLAMMEVVWDR</sequence>
<keyword evidence="2 5" id="KW-0808">Transferase</keyword>
<dbReference type="STRING" id="1081109.A0A167VHU7"/>
<dbReference type="SUPFAM" id="SSF53335">
    <property type="entry name" value="S-adenosyl-L-methionine-dependent methyltransferases"/>
    <property type="match status" value="1"/>
</dbReference>
<dbReference type="EMBL" id="AZGY01000036">
    <property type="protein sequence ID" value="KZZ87549.1"/>
    <property type="molecule type" value="Genomic_DNA"/>
</dbReference>
<keyword evidence="1 5" id="KW-0489">Methyltransferase</keyword>
<protein>
    <submittedName>
        <fullName evidence="5">O-methyltransferase, family 2</fullName>
    </submittedName>
</protein>
<dbReference type="InterPro" id="IPR036388">
    <property type="entry name" value="WH-like_DNA-bd_sf"/>
</dbReference>
<dbReference type="InterPro" id="IPR036390">
    <property type="entry name" value="WH_DNA-bd_sf"/>
</dbReference>
<dbReference type="SUPFAM" id="SSF46785">
    <property type="entry name" value="Winged helix' DNA-binding domain"/>
    <property type="match status" value="1"/>
</dbReference>
<organism evidence="5 6">
    <name type="scientific">Moelleriella libera RCEF 2490</name>
    <dbReference type="NCBI Taxonomy" id="1081109"/>
    <lineage>
        <taxon>Eukaryota</taxon>
        <taxon>Fungi</taxon>
        <taxon>Dikarya</taxon>
        <taxon>Ascomycota</taxon>
        <taxon>Pezizomycotina</taxon>
        <taxon>Sordariomycetes</taxon>
        <taxon>Hypocreomycetidae</taxon>
        <taxon>Hypocreales</taxon>
        <taxon>Clavicipitaceae</taxon>
        <taxon>Moelleriella</taxon>
    </lineage>
</organism>
<dbReference type="AlphaFoldDB" id="A0A167VHU7"/>
<reference evidence="5 6" key="1">
    <citation type="journal article" date="2016" name="Genome Biol. Evol.">
        <title>Divergent and convergent evolution of fungal pathogenicity.</title>
        <authorList>
            <person name="Shang Y."/>
            <person name="Xiao G."/>
            <person name="Zheng P."/>
            <person name="Cen K."/>
            <person name="Zhan S."/>
            <person name="Wang C."/>
        </authorList>
    </citation>
    <scope>NUCLEOTIDE SEQUENCE [LARGE SCALE GENOMIC DNA]</scope>
    <source>
        <strain evidence="5 6">RCEF 2490</strain>
    </source>
</reference>
<accession>A0A167VHU7</accession>
<dbReference type="PROSITE" id="PS51683">
    <property type="entry name" value="SAM_OMT_II"/>
    <property type="match status" value="1"/>
</dbReference>
<comment type="caution">
    <text evidence="5">The sequence shown here is derived from an EMBL/GenBank/DDBJ whole genome shotgun (WGS) entry which is preliminary data.</text>
</comment>